<keyword evidence="2" id="KW-1185">Reference proteome</keyword>
<accession>A0A8E2E506</accession>
<dbReference type="Proteomes" id="UP000250266">
    <property type="component" value="Unassembled WGS sequence"/>
</dbReference>
<feature type="non-terminal residue" evidence="1">
    <location>
        <position position="1"/>
    </location>
</feature>
<dbReference type="OrthoDB" id="3937230at2759"/>
<protein>
    <submittedName>
        <fullName evidence="1">Uncharacterized protein</fullName>
    </submittedName>
</protein>
<sequence length="54" mass="6429">YLTFLEERAFVWYILKTAALGFSLRIKDIPLLAFSIARRQFLIKAIKPPYKNWP</sequence>
<evidence type="ECO:0000313" key="1">
    <source>
        <dbReference type="EMBL" id="OCK77496.1"/>
    </source>
</evidence>
<organism evidence="1 2">
    <name type="scientific">Lepidopterella palustris CBS 459.81</name>
    <dbReference type="NCBI Taxonomy" id="1314670"/>
    <lineage>
        <taxon>Eukaryota</taxon>
        <taxon>Fungi</taxon>
        <taxon>Dikarya</taxon>
        <taxon>Ascomycota</taxon>
        <taxon>Pezizomycotina</taxon>
        <taxon>Dothideomycetes</taxon>
        <taxon>Pleosporomycetidae</taxon>
        <taxon>Mytilinidiales</taxon>
        <taxon>Argynnaceae</taxon>
        <taxon>Lepidopterella</taxon>
    </lineage>
</organism>
<dbReference type="AlphaFoldDB" id="A0A8E2E506"/>
<evidence type="ECO:0000313" key="2">
    <source>
        <dbReference type="Proteomes" id="UP000250266"/>
    </source>
</evidence>
<name>A0A8E2E506_9PEZI</name>
<dbReference type="EMBL" id="KV745123">
    <property type="protein sequence ID" value="OCK77496.1"/>
    <property type="molecule type" value="Genomic_DNA"/>
</dbReference>
<gene>
    <name evidence="1" type="ORF">K432DRAFT_304083</name>
</gene>
<reference evidence="1 2" key="1">
    <citation type="journal article" date="2016" name="Nat. Commun.">
        <title>Ectomycorrhizal ecology is imprinted in the genome of the dominant symbiotic fungus Cenococcum geophilum.</title>
        <authorList>
            <consortium name="DOE Joint Genome Institute"/>
            <person name="Peter M."/>
            <person name="Kohler A."/>
            <person name="Ohm R.A."/>
            <person name="Kuo A."/>
            <person name="Krutzmann J."/>
            <person name="Morin E."/>
            <person name="Arend M."/>
            <person name="Barry K.W."/>
            <person name="Binder M."/>
            <person name="Choi C."/>
            <person name="Clum A."/>
            <person name="Copeland A."/>
            <person name="Grisel N."/>
            <person name="Haridas S."/>
            <person name="Kipfer T."/>
            <person name="LaButti K."/>
            <person name="Lindquist E."/>
            <person name="Lipzen A."/>
            <person name="Maire R."/>
            <person name="Meier B."/>
            <person name="Mihaltcheva S."/>
            <person name="Molinier V."/>
            <person name="Murat C."/>
            <person name="Poggeler S."/>
            <person name="Quandt C.A."/>
            <person name="Sperisen C."/>
            <person name="Tritt A."/>
            <person name="Tisserant E."/>
            <person name="Crous P.W."/>
            <person name="Henrissat B."/>
            <person name="Nehls U."/>
            <person name="Egli S."/>
            <person name="Spatafora J.W."/>
            <person name="Grigoriev I.V."/>
            <person name="Martin F.M."/>
        </authorList>
    </citation>
    <scope>NUCLEOTIDE SEQUENCE [LARGE SCALE GENOMIC DNA]</scope>
    <source>
        <strain evidence="1 2">CBS 459.81</strain>
    </source>
</reference>
<proteinExistence type="predicted"/>